<keyword evidence="1" id="KW-0285">Flavoprotein</keyword>
<name>A0A251UF21_HELAN</name>
<gene>
    <name evidence="4" type="ORF">HannXRQ_Chr07g0203431</name>
</gene>
<evidence type="ECO:0000256" key="2">
    <source>
        <dbReference type="ARBA" id="ARBA00022827"/>
    </source>
</evidence>
<dbReference type="OMA" id="NRHISWI"/>
<organism evidence="4 5">
    <name type="scientific">Helianthus annuus</name>
    <name type="common">Common sunflower</name>
    <dbReference type="NCBI Taxonomy" id="4232"/>
    <lineage>
        <taxon>Eukaryota</taxon>
        <taxon>Viridiplantae</taxon>
        <taxon>Streptophyta</taxon>
        <taxon>Embryophyta</taxon>
        <taxon>Tracheophyta</taxon>
        <taxon>Spermatophyta</taxon>
        <taxon>Magnoliopsida</taxon>
        <taxon>eudicotyledons</taxon>
        <taxon>Gunneridae</taxon>
        <taxon>Pentapetalae</taxon>
        <taxon>asterids</taxon>
        <taxon>campanulids</taxon>
        <taxon>Asterales</taxon>
        <taxon>Asteraceae</taxon>
        <taxon>Asteroideae</taxon>
        <taxon>Heliantheae alliance</taxon>
        <taxon>Heliantheae</taxon>
        <taxon>Helianthus</taxon>
    </lineage>
</organism>
<keyword evidence="2" id="KW-0274">FAD</keyword>
<proteinExistence type="predicted"/>
<dbReference type="GO" id="GO:0050660">
    <property type="term" value="F:flavin adenine dinucleotide binding"/>
    <property type="evidence" value="ECO:0007669"/>
    <property type="project" value="InterPro"/>
</dbReference>
<keyword evidence="5" id="KW-1185">Reference proteome</keyword>
<reference evidence="5" key="1">
    <citation type="journal article" date="2017" name="Nature">
        <title>The sunflower genome provides insights into oil metabolism, flowering and Asterid evolution.</title>
        <authorList>
            <person name="Badouin H."/>
            <person name="Gouzy J."/>
            <person name="Grassa C.J."/>
            <person name="Murat F."/>
            <person name="Staton S.E."/>
            <person name="Cottret L."/>
            <person name="Lelandais-Briere C."/>
            <person name="Owens G.L."/>
            <person name="Carrere S."/>
            <person name="Mayjonade B."/>
            <person name="Legrand L."/>
            <person name="Gill N."/>
            <person name="Kane N.C."/>
            <person name="Bowers J.E."/>
            <person name="Hubner S."/>
            <person name="Bellec A."/>
            <person name="Berard A."/>
            <person name="Berges H."/>
            <person name="Blanchet N."/>
            <person name="Boniface M.C."/>
            <person name="Brunel D."/>
            <person name="Catrice O."/>
            <person name="Chaidir N."/>
            <person name="Claudel C."/>
            <person name="Donnadieu C."/>
            <person name="Faraut T."/>
            <person name="Fievet G."/>
            <person name="Helmstetter N."/>
            <person name="King M."/>
            <person name="Knapp S.J."/>
            <person name="Lai Z."/>
            <person name="Le Paslier M.C."/>
            <person name="Lippi Y."/>
            <person name="Lorenzon L."/>
            <person name="Mandel J.R."/>
            <person name="Marage G."/>
            <person name="Marchand G."/>
            <person name="Marquand E."/>
            <person name="Bret-Mestries E."/>
            <person name="Morien E."/>
            <person name="Nambeesan S."/>
            <person name="Nguyen T."/>
            <person name="Pegot-Espagnet P."/>
            <person name="Pouilly N."/>
            <person name="Raftis F."/>
            <person name="Sallet E."/>
            <person name="Schiex T."/>
            <person name="Thomas J."/>
            <person name="Vandecasteele C."/>
            <person name="Vares D."/>
            <person name="Vear F."/>
            <person name="Vautrin S."/>
            <person name="Crespi M."/>
            <person name="Mangin B."/>
            <person name="Burke J.M."/>
            <person name="Salse J."/>
            <person name="Munos S."/>
            <person name="Vincourt P."/>
            <person name="Rieseberg L.H."/>
            <person name="Langlade N.B."/>
        </authorList>
    </citation>
    <scope>NUCLEOTIDE SEQUENCE [LARGE SCALE GENOMIC DNA]</scope>
    <source>
        <strain evidence="5">cv. SF193</strain>
    </source>
</reference>
<evidence type="ECO:0000313" key="5">
    <source>
        <dbReference type="Proteomes" id="UP000215914"/>
    </source>
</evidence>
<dbReference type="Gene3D" id="3.40.462.20">
    <property type="match status" value="1"/>
</dbReference>
<protein>
    <submittedName>
        <fullName evidence="4">Putative berberine/berberine-like protein</fullName>
    </submittedName>
</protein>
<feature type="domain" description="Berberine/berberine-like" evidence="3">
    <location>
        <begin position="101"/>
        <end position="156"/>
    </location>
</feature>
<dbReference type="Gene3D" id="3.30.465.10">
    <property type="match status" value="2"/>
</dbReference>
<dbReference type="InterPro" id="IPR012951">
    <property type="entry name" value="BBE"/>
</dbReference>
<dbReference type="Proteomes" id="UP000215914">
    <property type="component" value="Chromosome 7"/>
</dbReference>
<dbReference type="PANTHER" id="PTHR32448">
    <property type="entry name" value="OS08G0158400 PROTEIN"/>
    <property type="match status" value="1"/>
</dbReference>
<evidence type="ECO:0000256" key="1">
    <source>
        <dbReference type="ARBA" id="ARBA00022630"/>
    </source>
</evidence>
<evidence type="ECO:0000313" key="4">
    <source>
        <dbReference type="EMBL" id="OTG21372.1"/>
    </source>
</evidence>
<evidence type="ECO:0000259" key="3">
    <source>
        <dbReference type="Pfam" id="PF08031"/>
    </source>
</evidence>
<dbReference type="EMBL" id="CM007896">
    <property type="protein sequence ID" value="OTG21372.1"/>
    <property type="molecule type" value="Genomic_DNA"/>
</dbReference>
<dbReference type="GO" id="GO:0016491">
    <property type="term" value="F:oxidoreductase activity"/>
    <property type="evidence" value="ECO:0007669"/>
    <property type="project" value="InterPro"/>
</dbReference>
<dbReference type="InterPro" id="IPR016169">
    <property type="entry name" value="FAD-bd_PCMH_sub2"/>
</dbReference>
<dbReference type="InParanoid" id="A0A251UF21"/>
<dbReference type="Pfam" id="PF08031">
    <property type="entry name" value="BBE"/>
    <property type="match status" value="1"/>
</dbReference>
<dbReference type="AlphaFoldDB" id="A0A251UF21"/>
<accession>A0A251UF21</accession>
<sequence length="159" mass="18599">MSMVQSSLVLADQGFTSSTPTETIANKSAIRRLWNYKVKLDYVRTPIPKKGLRKIWRKMFENDRSELLIAYTFGGKMEEYSDTAIPYPHRAGVLYQLFKGAYVNYIDLDLGVGSETYEEASVWGERYWKRENFKKLIRIKAKVDPENFFRHPQSIPVFD</sequence>